<reference evidence="4" key="1">
    <citation type="submission" date="2020-05" db="EMBL/GenBank/DDBJ databases">
        <authorList>
            <person name="Chiriac C."/>
            <person name="Salcher M."/>
            <person name="Ghai R."/>
            <person name="Kavagutti S V."/>
        </authorList>
    </citation>
    <scope>NUCLEOTIDE SEQUENCE</scope>
</reference>
<dbReference type="EMBL" id="CAFAAG010000012">
    <property type="protein sequence ID" value="CAB4787554.1"/>
    <property type="molecule type" value="Genomic_DNA"/>
</dbReference>
<evidence type="ECO:0000313" key="4">
    <source>
        <dbReference type="EMBL" id="CAB4787554.1"/>
    </source>
</evidence>
<keyword evidence="2" id="KW-0560">Oxidoreductase</keyword>
<dbReference type="GO" id="GO:0016491">
    <property type="term" value="F:oxidoreductase activity"/>
    <property type="evidence" value="ECO:0007669"/>
    <property type="project" value="UniProtKB-KW"/>
</dbReference>
<dbReference type="SUPFAM" id="SSF51197">
    <property type="entry name" value="Clavaminate synthase-like"/>
    <property type="match status" value="1"/>
</dbReference>
<keyword evidence="1" id="KW-0479">Metal-binding</keyword>
<dbReference type="PANTHER" id="PTHR20883">
    <property type="entry name" value="PHYTANOYL-COA DIOXYGENASE DOMAIN CONTAINING 1"/>
    <property type="match status" value="1"/>
</dbReference>
<dbReference type="InterPro" id="IPR008775">
    <property type="entry name" value="Phytyl_CoA_dOase-like"/>
</dbReference>
<organism evidence="4">
    <name type="scientific">freshwater metagenome</name>
    <dbReference type="NCBI Taxonomy" id="449393"/>
    <lineage>
        <taxon>unclassified sequences</taxon>
        <taxon>metagenomes</taxon>
        <taxon>ecological metagenomes</taxon>
    </lineage>
</organism>
<evidence type="ECO:0000256" key="3">
    <source>
        <dbReference type="ARBA" id="ARBA00023004"/>
    </source>
</evidence>
<dbReference type="PANTHER" id="PTHR20883:SF19">
    <property type="entry name" value="MULTIFUNCTIONAL DIOXYGENASE AUSE"/>
    <property type="match status" value="1"/>
</dbReference>
<dbReference type="GO" id="GO:0046872">
    <property type="term" value="F:metal ion binding"/>
    <property type="evidence" value="ECO:0007669"/>
    <property type="project" value="UniProtKB-KW"/>
</dbReference>
<accession>A0A6J6WWK9</accession>
<proteinExistence type="predicted"/>
<dbReference type="Gene3D" id="2.60.120.620">
    <property type="entry name" value="q2cbj1_9rhob like domain"/>
    <property type="match status" value="1"/>
</dbReference>
<gene>
    <name evidence="4" type="ORF">UFOPK2975_00314</name>
</gene>
<dbReference type="AlphaFoldDB" id="A0A6J6WWK9"/>
<name>A0A6J6WWK9_9ZZZZ</name>
<sequence length="288" mass="31757">MNIVHAPMLQILDTKRNSLTEILAVLAQDGGVIAHNMLSPQVVANLLSELAPQSETSQVGPKSDNENVNHFWGQQTKRFTRLAQRSQTFADEVLVHPILTGVADELLKPYCASYWMNTGQMMIVMPGGAPQYMHRDSDDWPAMCSPTAPPCQISCMFALSDFTAENGATRVAPGSHLWSDYSRQATDDEITQAVMPAGSGMIYLGKTLHSAGANKTENEPRFGMHLSYVLGWLTPEEAGCLGVTEDRAKTFTKQQQQLLGYRCYDASDLNGGRLWTVDYEDVPVGLNW</sequence>
<dbReference type="Pfam" id="PF05721">
    <property type="entry name" value="PhyH"/>
    <property type="match status" value="1"/>
</dbReference>
<evidence type="ECO:0000256" key="1">
    <source>
        <dbReference type="ARBA" id="ARBA00022723"/>
    </source>
</evidence>
<protein>
    <submittedName>
        <fullName evidence="4">Unannotated protein</fullName>
    </submittedName>
</protein>
<keyword evidence="3" id="KW-0408">Iron</keyword>
<evidence type="ECO:0000256" key="2">
    <source>
        <dbReference type="ARBA" id="ARBA00023002"/>
    </source>
</evidence>